<organism evidence="1 2">
    <name type="scientific">Sutcliffiella horikoshii</name>
    <dbReference type="NCBI Taxonomy" id="79883"/>
    <lineage>
        <taxon>Bacteria</taxon>
        <taxon>Bacillati</taxon>
        <taxon>Bacillota</taxon>
        <taxon>Bacilli</taxon>
        <taxon>Bacillales</taxon>
        <taxon>Bacillaceae</taxon>
        <taxon>Sutcliffiella</taxon>
    </lineage>
</organism>
<dbReference type="Pfam" id="PF14101">
    <property type="entry name" value="DUF4275"/>
    <property type="match status" value="1"/>
</dbReference>
<proteinExistence type="predicted"/>
<protein>
    <submittedName>
        <fullName evidence="1">DUF4275 family protein</fullName>
    </submittedName>
</protein>
<comment type="caution">
    <text evidence="1">The sequence shown here is derived from an EMBL/GenBank/DDBJ whole genome shotgun (WGS) entry which is preliminary data.</text>
</comment>
<gene>
    <name evidence="1" type="ORF">FZC76_05155</name>
</gene>
<dbReference type="OrthoDB" id="1711074at2"/>
<evidence type="ECO:0000313" key="1">
    <source>
        <dbReference type="EMBL" id="TYS69943.1"/>
    </source>
</evidence>
<evidence type="ECO:0000313" key="2">
    <source>
        <dbReference type="Proteomes" id="UP000322524"/>
    </source>
</evidence>
<dbReference type="EMBL" id="VTEV01000002">
    <property type="protein sequence ID" value="TYS69943.1"/>
    <property type="molecule type" value="Genomic_DNA"/>
</dbReference>
<accession>A0A5D4T2X3</accession>
<dbReference type="InterPro" id="IPR025454">
    <property type="entry name" value="DUF4275"/>
</dbReference>
<dbReference type="Proteomes" id="UP000322524">
    <property type="component" value="Unassembled WGS sequence"/>
</dbReference>
<name>A0A5D4T2X3_9BACI</name>
<sequence>MEEVVVQNNLRNKEFRTVEIPKWGNYLRCQWRDCFASHLSSEEQKMIGMDDFLWHLCSWEKVKCFEKEEAIIAFNKQSKYKCTIFYQFIDEAYLINKANTLKVTDLPYEQCHLYYSDIYIMDWNSKWTFIMTHESKCGPYFIQIT</sequence>
<dbReference type="AlphaFoldDB" id="A0A5D4T2X3"/>
<reference evidence="1 2" key="1">
    <citation type="submission" date="2019-08" db="EMBL/GenBank/DDBJ databases">
        <title>Bacillus genomes from the desert of Cuatro Cienegas, Coahuila.</title>
        <authorList>
            <person name="Olmedo-Alvarez G."/>
        </authorList>
    </citation>
    <scope>NUCLEOTIDE SEQUENCE [LARGE SCALE GENOMIC DNA]</scope>
    <source>
        <strain evidence="1 2">CH28_1T</strain>
    </source>
</reference>